<feature type="domain" description="Tape measure protein N-terminal" evidence="3">
    <location>
        <begin position="57"/>
        <end position="242"/>
    </location>
</feature>
<keyword evidence="1" id="KW-0175">Coiled coil</keyword>
<evidence type="ECO:0000313" key="5">
    <source>
        <dbReference type="Proteomes" id="UP000092634"/>
    </source>
</evidence>
<dbReference type="EMBL" id="MAQB02000001">
    <property type="protein sequence ID" value="OFJ47843.1"/>
    <property type="molecule type" value="Genomic_DNA"/>
</dbReference>
<evidence type="ECO:0000256" key="2">
    <source>
        <dbReference type="SAM" id="Phobius"/>
    </source>
</evidence>
<evidence type="ECO:0000256" key="1">
    <source>
        <dbReference type="SAM" id="Coils"/>
    </source>
</evidence>
<keyword evidence="2" id="KW-0812">Transmembrane</keyword>
<dbReference type="Proteomes" id="UP000092634">
    <property type="component" value="Unassembled WGS sequence"/>
</dbReference>
<reference evidence="4 5" key="1">
    <citation type="submission" date="2016-10" db="EMBL/GenBank/DDBJ databases">
        <title>Updated version of Genome Assembly of Janthinobacterium lividum ERGS5:01.</title>
        <authorList>
            <person name="Kumar R."/>
            <person name="Acharya V."/>
            <person name="Singh D."/>
        </authorList>
    </citation>
    <scope>NUCLEOTIDE SEQUENCE [LARGE SCALE GENOMIC DNA]</scope>
    <source>
        <strain evidence="4 5">ERGS5:01</strain>
    </source>
</reference>
<accession>A0A1E8PNF1</accession>
<evidence type="ECO:0000313" key="4">
    <source>
        <dbReference type="EMBL" id="OFJ47843.1"/>
    </source>
</evidence>
<evidence type="ECO:0000259" key="3">
    <source>
        <dbReference type="Pfam" id="PF20155"/>
    </source>
</evidence>
<organism evidence="4 5">
    <name type="scientific">Janthinobacterium lividum</name>
    <dbReference type="NCBI Taxonomy" id="29581"/>
    <lineage>
        <taxon>Bacteria</taxon>
        <taxon>Pseudomonadati</taxon>
        <taxon>Pseudomonadota</taxon>
        <taxon>Betaproteobacteria</taxon>
        <taxon>Burkholderiales</taxon>
        <taxon>Oxalobacteraceae</taxon>
        <taxon>Janthinobacterium</taxon>
    </lineage>
</organism>
<dbReference type="Pfam" id="PF20155">
    <property type="entry name" value="TMP_3"/>
    <property type="match status" value="1"/>
</dbReference>
<feature type="coiled-coil region" evidence="1">
    <location>
        <begin position="334"/>
        <end position="361"/>
    </location>
</feature>
<name>A0A1E8PNF1_9BURK</name>
<dbReference type="NCBIfam" id="TIGR02675">
    <property type="entry name" value="tape_meas_nterm"/>
    <property type="match status" value="1"/>
</dbReference>
<keyword evidence="2" id="KW-1133">Transmembrane helix</keyword>
<dbReference type="InterPro" id="IPR013491">
    <property type="entry name" value="Tape_meas_N"/>
</dbReference>
<comment type="caution">
    <text evidence="4">The sequence shown here is derived from an EMBL/GenBank/DDBJ whole genome shotgun (WGS) entry which is preliminary data.</text>
</comment>
<feature type="transmembrane region" description="Helical" evidence="2">
    <location>
        <begin position="439"/>
        <end position="462"/>
    </location>
</feature>
<gene>
    <name evidence="4" type="ORF">BA896_001325</name>
</gene>
<protein>
    <recommendedName>
        <fullName evidence="3">Tape measure protein N-terminal domain-containing protein</fullName>
    </recommendedName>
</protein>
<sequence>MIVGDLEIRLRADIARLQADMTQARRTVTETQDRINAAANAMKTALAGIGIGAGLAEIIKMADEYAKFTAQLRLASTSVADYAASYDAVKRIAKTSQQDLASTGVLYARIANGTRELGTTQKQVAAITETVNLALRVSGATATESASAQLQLSQAFASGTLRGEEFNAVNEAAPRLMKALADGMGLPVGALKAMAGEGLITSNIMATVLPKALESLREESKNIQTIAGAFTVLKNEMLEFFGMQAQANGTVGAITTAIRLLSENLGALVIVLKTLTAYQIGTWLAGWTVKTYGQVTAHFALKAATLATLQSEVLRADAQVAQLSTTQLAIVAARNEMIARLAQANANVQAARSAIAAASAAGAQSYALMVLRTATAELAVAEAARVAMLAELAILGQQQARISAQIAAADVAQAAAKTGLAAATGVLARAMGALRAATAFLGGPIGAVILALGAIALAYEFFGKKAKEANEQAAESFDEAHTRIIKGLDAQIDKQESLLKLKKLGMTNTQAEKELPVIKQLAAASQNLADLNARRGQFKDIDAVQELVARTTLTRYLTELTNKQAKATEGAAEVAKVTGNEAYAEWKKTYATREEQRAAEIADLKTRNLNAEQYADILGRINLKYADKGATAGLKKEEQAYATLIASIREKIEAGRLENATDVDATESQKLRIKLEEEIKTGKLKLADAHLVVARAALDELSAEEKIAKARATEKDVSARIQESTLARQDSAAALAVEYQMMGKSSDARELAMVAVREQTALEKFLLQEKLAGKAVTDDQIKRLTEEAAARVRVEQATLAQTKALGYAAQLADENRRFAAESLFDEKARAAALLKIDAAMWQERIALAGAGTDAQKRLQEEYSTWYSNQLAKPEIEANRKMWESIDTTAHDTFVSIFDSGKSALDRLRDTLKNGLLDLLYQMTIKKWILNIGASVSGGGAAGLASASGLGMTGGTAGGGIGGIASLAQGAKTAYTIATQGFSGVAAGIGGSIATLGNLFGSSAVSAFGTGMGLTGAQAATASAAYGSAGMAGTGSALTAGAAAAPIVAAAAGIAAGLMGGKLISGQYGSNATVNVGTGIGTVAGAIFGGPFGAAIGGAIGGVIGGIANRAFGMGDKKVSETGITGTLSGTSFSGNEYAKWTQNGGWFRSDKAGTEQNAVTATTSKAFVDTYAAIRQVSATLANTLGIDTASLATRVQALNINLTGLTTEADRLGAVTKFFEGVGNAIAVELLPNVGQFKQGNEELSATLQRVAGNYAGVDAALQMIGRTSQDAFGAVGVATIGARENLVKLAGSLDAFSSGTSFFAQNFLTEAEQMAPVLSTVADTLGKLGIAGNTSMEDYKKKVLSLNLANTADQELYIKLLALAPAFKAASDYSNQLAAATGNYAAVVKSASEIASERMDLQKQLNELTKSETELLAIQRSSIAAVNRALFDQVQAAKAVVSAKDALGKAYDREAAAAQTALDRSKSWVATLNGLNPSLALGSQSILTPQQKYDEARVQLEKTLAAANAGDTTARSKLDSVEQAFLAASQVVNASDARYAADYARVLAANDEALKWASAQVDVQQASLDALKAQVSGLITINDSVLTVAQAIANLQAAMGTATGLGVKFDGSHAGGLANVPFDGYAAELHRGEVVVDAPAAAAMRRYFGGAPSQGGGNIDALVAEIKLLRAEVAAGRADADKQTGAVVQATVESNASAAKTVVLGVEKSAKQSAWAAANEKEEAYD</sequence>
<keyword evidence="2" id="KW-0472">Membrane</keyword>
<proteinExistence type="predicted"/>